<evidence type="ECO:0000256" key="13">
    <source>
        <dbReference type="SAM" id="SignalP"/>
    </source>
</evidence>
<evidence type="ECO:0000256" key="2">
    <source>
        <dbReference type="ARBA" id="ARBA00022723"/>
    </source>
</evidence>
<dbReference type="PROSITE" id="PS50222">
    <property type="entry name" value="EF_HAND_2"/>
    <property type="match status" value="1"/>
</dbReference>
<evidence type="ECO:0000259" key="14">
    <source>
        <dbReference type="PROSITE" id="PS50222"/>
    </source>
</evidence>
<proteinExistence type="evidence at transcript level"/>
<dbReference type="CDD" id="cd16226">
    <property type="entry name" value="EFh_CREC_Calumenin_like"/>
    <property type="match status" value="1"/>
</dbReference>
<organism evidence="15">
    <name type="scientific">Caligus clemensi</name>
    <name type="common">Sea louse</name>
    <dbReference type="NCBI Taxonomy" id="344056"/>
    <lineage>
        <taxon>Eukaryota</taxon>
        <taxon>Metazoa</taxon>
        <taxon>Ecdysozoa</taxon>
        <taxon>Arthropoda</taxon>
        <taxon>Crustacea</taxon>
        <taxon>Multicrustacea</taxon>
        <taxon>Hexanauplia</taxon>
        <taxon>Copepoda</taxon>
        <taxon>Siphonostomatoida</taxon>
        <taxon>Caligidae</taxon>
        <taxon>Caligus</taxon>
    </lineage>
</organism>
<keyword evidence="6" id="KW-0106">Calcium</keyword>
<evidence type="ECO:0000313" key="15">
    <source>
        <dbReference type="EMBL" id="ACO14884.1"/>
    </source>
</evidence>
<keyword evidence="7" id="KW-0325">Glycoprotein</keyword>
<dbReference type="EMBL" id="BT080460">
    <property type="protein sequence ID" value="ACO14884.1"/>
    <property type="molecule type" value="mRNA"/>
</dbReference>
<keyword evidence="3 13" id="KW-0732">Signal</keyword>
<dbReference type="InterPro" id="IPR018247">
    <property type="entry name" value="EF_Hand_1_Ca_BS"/>
</dbReference>
<dbReference type="SUPFAM" id="SSF47473">
    <property type="entry name" value="EF-hand"/>
    <property type="match status" value="2"/>
</dbReference>
<dbReference type="PROSITE" id="PS00018">
    <property type="entry name" value="EF_HAND_1"/>
    <property type="match status" value="2"/>
</dbReference>
<reference evidence="15" key="1">
    <citation type="submission" date="2009-03" db="EMBL/GenBank/DDBJ databases">
        <title>Caligus clemensi ESTs and full-length cDNAs.</title>
        <authorList>
            <person name="Yasuike M."/>
            <person name="von Schalburg K."/>
            <person name="Cooper G."/>
            <person name="Leong J."/>
            <person name="Jones S.R.M."/>
            <person name="Koop B.F."/>
        </authorList>
    </citation>
    <scope>NUCLEOTIDE SEQUENCE</scope>
    <source>
        <tissue evidence="15">Whole</tissue>
    </source>
</reference>
<dbReference type="GO" id="GO:0005788">
    <property type="term" value="C:endoplasmic reticulum lumen"/>
    <property type="evidence" value="ECO:0007669"/>
    <property type="project" value="UniProtKB-SubCell"/>
</dbReference>
<evidence type="ECO:0000256" key="11">
    <source>
        <dbReference type="ARBA" id="ARBA00072696"/>
    </source>
</evidence>
<evidence type="ECO:0000256" key="3">
    <source>
        <dbReference type="ARBA" id="ARBA00022729"/>
    </source>
</evidence>
<evidence type="ECO:0000256" key="10">
    <source>
        <dbReference type="ARBA" id="ARBA00063143"/>
    </source>
</evidence>
<feature type="signal peptide" evidence="13">
    <location>
        <begin position="1"/>
        <end position="22"/>
    </location>
</feature>
<dbReference type="InterPro" id="IPR002048">
    <property type="entry name" value="EF_hand_dom"/>
</dbReference>
<gene>
    <name evidence="15" type="primary">CALU</name>
</gene>
<evidence type="ECO:0000256" key="1">
    <source>
        <dbReference type="ARBA" id="ARBA00004319"/>
    </source>
</evidence>
<evidence type="ECO:0000256" key="12">
    <source>
        <dbReference type="SAM" id="MobiDB-lite"/>
    </source>
</evidence>
<dbReference type="Pfam" id="PF13499">
    <property type="entry name" value="EF-hand_7"/>
    <property type="match status" value="1"/>
</dbReference>
<keyword evidence="5" id="KW-0256">Endoplasmic reticulum</keyword>
<keyword evidence="8" id="KW-0143">Chaperone</keyword>
<keyword evidence="2" id="KW-0479">Metal-binding</keyword>
<feature type="chain" id="PRO_5002905112" description="Reticulocalbin-3" evidence="13">
    <location>
        <begin position="23"/>
        <end position="325"/>
    </location>
</feature>
<dbReference type="PANTHER" id="PTHR10827:SF52">
    <property type="entry name" value="IP16409P"/>
    <property type="match status" value="1"/>
</dbReference>
<evidence type="ECO:0000256" key="4">
    <source>
        <dbReference type="ARBA" id="ARBA00022737"/>
    </source>
</evidence>
<accession>C1C0T1</accession>
<evidence type="ECO:0000256" key="6">
    <source>
        <dbReference type="ARBA" id="ARBA00022837"/>
    </source>
</evidence>
<dbReference type="PANTHER" id="PTHR10827">
    <property type="entry name" value="RETICULOCALBIN"/>
    <property type="match status" value="1"/>
</dbReference>
<dbReference type="InterPro" id="IPR011992">
    <property type="entry name" value="EF-hand-dom_pair"/>
</dbReference>
<feature type="domain" description="EF-hand" evidence="14">
    <location>
        <begin position="73"/>
        <end position="108"/>
    </location>
</feature>
<comment type="subunit">
    <text evidence="10">Interacts with PCSK6 (immature form including the propeptide); probably involved in the maturation and the secretion of PCSK6.</text>
</comment>
<evidence type="ECO:0000256" key="7">
    <source>
        <dbReference type="ARBA" id="ARBA00023180"/>
    </source>
</evidence>
<dbReference type="FunFam" id="1.10.238.10:FF:000104">
    <property type="entry name" value="calumenin isoform X1"/>
    <property type="match status" value="1"/>
</dbReference>
<dbReference type="GO" id="GO:0005509">
    <property type="term" value="F:calcium ion binding"/>
    <property type="evidence" value="ECO:0007669"/>
    <property type="project" value="InterPro"/>
</dbReference>
<comment type="subcellular location">
    <subcellularLocation>
        <location evidence="1">Endoplasmic reticulum lumen</location>
    </subcellularLocation>
</comment>
<evidence type="ECO:0000256" key="5">
    <source>
        <dbReference type="ARBA" id="ARBA00022824"/>
    </source>
</evidence>
<feature type="region of interest" description="Disordered" evidence="12">
    <location>
        <begin position="166"/>
        <end position="185"/>
    </location>
</feature>
<evidence type="ECO:0000256" key="8">
    <source>
        <dbReference type="ARBA" id="ARBA00023186"/>
    </source>
</evidence>
<dbReference type="FunFam" id="1.10.238.10:FF:000090">
    <property type="entry name" value="calumenin isoform X2"/>
    <property type="match status" value="1"/>
</dbReference>
<dbReference type="GO" id="GO:0015031">
    <property type="term" value="P:protein transport"/>
    <property type="evidence" value="ECO:0007669"/>
    <property type="project" value="UniProtKB-ARBA"/>
</dbReference>
<dbReference type="Gene3D" id="1.10.238.10">
    <property type="entry name" value="EF-hand"/>
    <property type="match status" value="2"/>
</dbReference>
<name>C1C0T1_CALCM</name>
<sequence length="325" mass="37666">MMNVHSGILFILIAVLLTAARSAVMEHGDRVLPRERLSEKPHFNADGEHDVEYDHEAFLGSEADDFDNLTPEESRARLGAIVDKIDMDGNGYVTQDELQAWIKFTQQRYINEDVEKQWSSQNPDGKTALKWEEYRKNVYGFLDDEQGTEEEDEASNLTYAKMQSRDERRWRTADRNGDGSHDKDEFKCFLHPEDADHMRDIVVIETLEDIDADSDSKISLEEYIKDMYKGESDDTEPDWVKAEREQFKEFRDVNGDGFMDHDEVENWIVPADFDHSQAEAKHLIFESDTDNNSQLTKIEILDKYDLFVGSQATDFGEALSRHDEF</sequence>
<comment type="function">
    <text evidence="9">Probable molecular chaperone assisting protein biosynthesis and transport in the endoplasmic reticulum. Required for the proper biosynthesis and transport of pulmonary surfactant-associated protein A/SP-A, pulmonary surfactant-associated protein D/SP-D and the lipid transporter ABCA3. By regulating both the proper expression and the degradation through the endoplasmic reticulum-associated protein degradation pathway of these proteins plays a crucial role in pulmonary surfactant homeostasis. Has an anti-fibrotic activity by negatively regulating the secretion of type I and type III collagens. This calcium-binding protein also transiently associates with immature PCSK6 and regulates its secretion.</text>
</comment>
<keyword evidence="4" id="KW-0677">Repeat</keyword>
<evidence type="ECO:0000256" key="9">
    <source>
        <dbReference type="ARBA" id="ARBA00056975"/>
    </source>
</evidence>
<dbReference type="SMART" id="SM00054">
    <property type="entry name" value="EFh"/>
    <property type="match status" value="3"/>
</dbReference>
<dbReference type="AlphaFoldDB" id="C1C0T1"/>
<dbReference type="Pfam" id="PF13202">
    <property type="entry name" value="EF-hand_5"/>
    <property type="match status" value="1"/>
</dbReference>
<protein>
    <recommendedName>
        <fullName evidence="11">Reticulocalbin-3</fullName>
    </recommendedName>
</protein>